<protein>
    <submittedName>
        <fullName evidence="1">Four helix bundle protein</fullName>
    </submittedName>
</protein>
<dbReference type="PANTHER" id="PTHR38471:SF2">
    <property type="entry name" value="FOUR HELIX BUNDLE PROTEIN"/>
    <property type="match status" value="1"/>
</dbReference>
<dbReference type="InterPro" id="IPR036583">
    <property type="entry name" value="23S_rRNA_IVS_sf"/>
</dbReference>
<evidence type="ECO:0000313" key="2">
    <source>
        <dbReference type="Proteomes" id="UP000323426"/>
    </source>
</evidence>
<proteinExistence type="predicted"/>
<comment type="caution">
    <text evidence="1">The sequence shown here is derived from an EMBL/GenBank/DDBJ whole genome shotgun (WGS) entry which is preliminary data.</text>
</comment>
<dbReference type="Pfam" id="PF05635">
    <property type="entry name" value="23S_rRNA_IVP"/>
    <property type="match status" value="1"/>
</dbReference>
<dbReference type="SUPFAM" id="SSF158446">
    <property type="entry name" value="IVS-encoded protein-like"/>
    <property type="match status" value="1"/>
</dbReference>
<reference evidence="1 2" key="1">
    <citation type="submission" date="2019-09" db="EMBL/GenBank/DDBJ databases">
        <title>Genome sequence and assembly of Adhaeribacter sp.</title>
        <authorList>
            <person name="Chhetri G."/>
        </authorList>
    </citation>
    <scope>NUCLEOTIDE SEQUENCE [LARGE SCALE GENOMIC DNA]</scope>
    <source>
        <strain evidence="1 2">DK36</strain>
    </source>
</reference>
<dbReference type="Gene3D" id="1.20.1440.60">
    <property type="entry name" value="23S rRNA-intervening sequence"/>
    <property type="match status" value="1"/>
</dbReference>
<keyword evidence="2" id="KW-1185">Reference proteome</keyword>
<dbReference type="InterPro" id="IPR012657">
    <property type="entry name" value="23S_rRNA-intervening_sequence"/>
</dbReference>
<sequence length="123" mass="14356">MQNYKSLKVWQDAYQLTLHVYQKSKSFPKEEIYGLTSQIRRACISIPNNIAEGCGRNTNLDFAHFLQISLGSTNEVDYLNLLAKDLGYLSFEEYLELDEQLNKIRAKLINLIQQVRKNKNVER</sequence>
<dbReference type="Proteomes" id="UP000323426">
    <property type="component" value="Unassembled WGS sequence"/>
</dbReference>
<evidence type="ECO:0000313" key="1">
    <source>
        <dbReference type="EMBL" id="KAA5547784.1"/>
    </source>
</evidence>
<gene>
    <name evidence="1" type="ORF">F0145_07500</name>
</gene>
<dbReference type="CDD" id="cd16377">
    <property type="entry name" value="23S_rRNA_IVP_like"/>
    <property type="match status" value="1"/>
</dbReference>
<dbReference type="PANTHER" id="PTHR38471">
    <property type="entry name" value="FOUR HELIX BUNDLE PROTEIN"/>
    <property type="match status" value="1"/>
</dbReference>
<dbReference type="AlphaFoldDB" id="A0A5M6DJR0"/>
<accession>A0A5M6DJR0</accession>
<organism evidence="1 2">
    <name type="scientific">Adhaeribacter rhizoryzae</name>
    <dbReference type="NCBI Taxonomy" id="2607907"/>
    <lineage>
        <taxon>Bacteria</taxon>
        <taxon>Pseudomonadati</taxon>
        <taxon>Bacteroidota</taxon>
        <taxon>Cytophagia</taxon>
        <taxon>Cytophagales</taxon>
        <taxon>Hymenobacteraceae</taxon>
        <taxon>Adhaeribacter</taxon>
    </lineage>
</organism>
<dbReference type="NCBIfam" id="TIGR02436">
    <property type="entry name" value="four helix bundle protein"/>
    <property type="match status" value="1"/>
</dbReference>
<dbReference type="EMBL" id="VWSF01000004">
    <property type="protein sequence ID" value="KAA5547784.1"/>
    <property type="molecule type" value="Genomic_DNA"/>
</dbReference>
<name>A0A5M6DJR0_9BACT</name>
<dbReference type="RefSeq" id="WP_150087702.1">
    <property type="nucleotide sequence ID" value="NZ_VWSF01000004.1"/>
</dbReference>